<sequence>MEKVLFVASECAPFIKTGGLADVVGSLPHSLKENENMDVRVILPFYDEMSEEWKSKVEYVATINVKLGWRNQETTIYSLKHNGIIYYFVANDYYFTRKGIYGYYDDGERFVFFSHAVIEALNALDFKPDILHGHDWQAGIAVALAKIIQPIPNLKMVLTIHNIKYQGTMPLDTFHDFFLLSREHISGMEWNGMLNCLKAGIFHADKVTTVSPSYAEEIKYPYYSEGLHPILEHRAQDIHGIINGIDTKEYNPLTDPYIPINYRSARSKKQDNKILLQEELKLPVDREKPLYILISRLVEQKGIHLIMHIFDEFIQNDVQFIVLGTGNEQFENYFKHVEHVYPEKVRALITFDEEFARKMYAAADFFVMPSKFEPCGLSQLIALQYKTVPIVRETGGLKDTIQPYNEITGEGNGFSFTNYNAHDFLNVLRYSLEIYHRPEHFQQLLKNVNKSQFSWKNSAKEYAKLYETLLPSTITI</sequence>
<protein>
    <recommendedName>
        <fullName evidence="7">Glycogen synthase</fullName>
        <ecNumber evidence="7">2.4.1.21</ecNumber>
    </recommendedName>
    <alternativeName>
        <fullName evidence="7">Starch [bacterial glycogen] synthase</fullName>
    </alternativeName>
</protein>
<comment type="caution">
    <text evidence="10">The sequence shown here is derived from an EMBL/GenBank/DDBJ whole genome shotgun (WGS) entry which is preliminary data.</text>
</comment>
<dbReference type="InterPro" id="IPR013534">
    <property type="entry name" value="Starch_synth_cat_dom"/>
</dbReference>
<feature type="domain" description="Glycosyl transferase family 1" evidence="8">
    <location>
        <begin position="282"/>
        <end position="441"/>
    </location>
</feature>
<dbReference type="GO" id="GO:0009011">
    <property type="term" value="F:alpha-1,4-glucan glucosyltransferase (ADP-glucose donor) activity"/>
    <property type="evidence" value="ECO:0007669"/>
    <property type="project" value="UniProtKB-EC"/>
</dbReference>
<gene>
    <name evidence="7 10" type="primary">glgA</name>
    <name evidence="10" type="ORF">GW534_01520</name>
</gene>
<accession>A0ABW9ZZ56</accession>
<evidence type="ECO:0000256" key="3">
    <source>
        <dbReference type="ARBA" id="ARBA00010281"/>
    </source>
</evidence>
<proteinExistence type="inferred from homology"/>
<evidence type="ECO:0000313" key="10">
    <source>
        <dbReference type="EMBL" id="NCU16452.1"/>
    </source>
</evidence>
<keyword evidence="4 7" id="KW-0328">Glycosyltransferase</keyword>
<dbReference type="Pfam" id="PF00534">
    <property type="entry name" value="Glycos_transf_1"/>
    <property type="match status" value="1"/>
</dbReference>
<dbReference type="PANTHER" id="PTHR45825">
    <property type="entry name" value="GRANULE-BOUND STARCH SYNTHASE 1, CHLOROPLASTIC/AMYLOPLASTIC"/>
    <property type="match status" value="1"/>
</dbReference>
<comment type="function">
    <text evidence="2 7">Synthesizes alpha-1,4-glucan chains using ADP-glucose.</text>
</comment>
<comment type="similarity">
    <text evidence="3 7">Belongs to the glycosyltransferase 1 family. Bacterial/plant glycogen synthase subfamily.</text>
</comment>
<dbReference type="InterPro" id="IPR001296">
    <property type="entry name" value="Glyco_trans_1"/>
</dbReference>
<evidence type="ECO:0000313" key="11">
    <source>
        <dbReference type="Proteomes" id="UP000743899"/>
    </source>
</evidence>
<evidence type="ECO:0000256" key="5">
    <source>
        <dbReference type="ARBA" id="ARBA00022679"/>
    </source>
</evidence>
<name>A0ABW9ZZ56_9BACI</name>
<dbReference type="RefSeq" id="WP_161919290.1">
    <property type="nucleotide sequence ID" value="NZ_JAACYS010000004.1"/>
</dbReference>
<keyword evidence="5 7" id="KW-0808">Transferase</keyword>
<dbReference type="NCBIfam" id="TIGR02095">
    <property type="entry name" value="glgA"/>
    <property type="match status" value="1"/>
</dbReference>
<dbReference type="InterPro" id="IPR011835">
    <property type="entry name" value="GS/SS"/>
</dbReference>
<evidence type="ECO:0000256" key="1">
    <source>
        <dbReference type="ARBA" id="ARBA00001478"/>
    </source>
</evidence>
<dbReference type="EC" id="2.4.1.21" evidence="7"/>
<dbReference type="PANTHER" id="PTHR45825:SF11">
    <property type="entry name" value="ALPHA AMYLASE DOMAIN-CONTAINING PROTEIN"/>
    <property type="match status" value="1"/>
</dbReference>
<dbReference type="HAMAP" id="MF_00484">
    <property type="entry name" value="Glycogen_synth"/>
    <property type="match status" value="1"/>
</dbReference>
<dbReference type="SUPFAM" id="SSF53756">
    <property type="entry name" value="UDP-Glycosyltransferase/glycogen phosphorylase"/>
    <property type="match status" value="1"/>
</dbReference>
<evidence type="ECO:0000259" key="8">
    <source>
        <dbReference type="Pfam" id="PF00534"/>
    </source>
</evidence>
<feature type="domain" description="Starch synthase catalytic" evidence="9">
    <location>
        <begin position="3"/>
        <end position="232"/>
    </location>
</feature>
<evidence type="ECO:0000256" key="6">
    <source>
        <dbReference type="ARBA" id="ARBA00023056"/>
    </source>
</evidence>
<comment type="pathway">
    <text evidence="7">Glycan biosynthesis; glycogen biosynthesis.</text>
</comment>
<dbReference type="NCBIfam" id="NF001898">
    <property type="entry name" value="PRK00654.1-1"/>
    <property type="match status" value="1"/>
</dbReference>
<dbReference type="Pfam" id="PF08323">
    <property type="entry name" value="Glyco_transf_5"/>
    <property type="match status" value="1"/>
</dbReference>
<dbReference type="Proteomes" id="UP000743899">
    <property type="component" value="Unassembled WGS sequence"/>
</dbReference>
<dbReference type="CDD" id="cd03791">
    <property type="entry name" value="GT5_Glycogen_synthase_DULL1-like"/>
    <property type="match status" value="1"/>
</dbReference>
<evidence type="ECO:0000259" key="9">
    <source>
        <dbReference type="Pfam" id="PF08323"/>
    </source>
</evidence>
<evidence type="ECO:0000256" key="4">
    <source>
        <dbReference type="ARBA" id="ARBA00022676"/>
    </source>
</evidence>
<keyword evidence="11" id="KW-1185">Reference proteome</keyword>
<reference evidence="10 11" key="1">
    <citation type="submission" date="2020-01" db="EMBL/GenBank/DDBJ databases">
        <title>A novel Bacillus sp. from Pasinler.</title>
        <authorList>
            <person name="Adiguzel A."/>
            <person name="Ay H."/>
            <person name="Baltaci M.O."/>
        </authorList>
    </citation>
    <scope>NUCLEOTIDE SEQUENCE [LARGE SCALE GENOMIC DNA]</scope>
    <source>
        <strain evidence="10 11">P1</strain>
    </source>
</reference>
<dbReference type="EMBL" id="JAACYS010000004">
    <property type="protein sequence ID" value="NCU16452.1"/>
    <property type="molecule type" value="Genomic_DNA"/>
</dbReference>
<dbReference type="Gene3D" id="3.40.50.2000">
    <property type="entry name" value="Glycogen Phosphorylase B"/>
    <property type="match status" value="2"/>
</dbReference>
<organism evidence="10 11">
    <name type="scientific">Pallidibacillus pasinlerensis</name>
    <dbReference type="NCBI Taxonomy" id="2703818"/>
    <lineage>
        <taxon>Bacteria</taxon>
        <taxon>Bacillati</taxon>
        <taxon>Bacillota</taxon>
        <taxon>Bacilli</taxon>
        <taxon>Bacillales</taxon>
        <taxon>Bacillaceae</taxon>
        <taxon>Pallidibacillus</taxon>
    </lineage>
</organism>
<evidence type="ECO:0000256" key="2">
    <source>
        <dbReference type="ARBA" id="ARBA00002764"/>
    </source>
</evidence>
<keyword evidence="6 7" id="KW-0320">Glycogen biosynthesis</keyword>
<evidence type="ECO:0000256" key="7">
    <source>
        <dbReference type="HAMAP-Rule" id="MF_00484"/>
    </source>
</evidence>
<comment type="catalytic activity">
    <reaction evidence="1 7">
        <text>[(1-&gt;4)-alpha-D-glucosyl](n) + ADP-alpha-D-glucose = [(1-&gt;4)-alpha-D-glucosyl](n+1) + ADP + H(+)</text>
        <dbReference type="Rhea" id="RHEA:18189"/>
        <dbReference type="Rhea" id="RHEA-COMP:9584"/>
        <dbReference type="Rhea" id="RHEA-COMP:9587"/>
        <dbReference type="ChEBI" id="CHEBI:15378"/>
        <dbReference type="ChEBI" id="CHEBI:15444"/>
        <dbReference type="ChEBI" id="CHEBI:57498"/>
        <dbReference type="ChEBI" id="CHEBI:456216"/>
        <dbReference type="EC" id="2.4.1.21"/>
    </reaction>
</comment>
<feature type="binding site" evidence="7">
    <location>
        <position position="16"/>
    </location>
    <ligand>
        <name>ADP-alpha-D-glucose</name>
        <dbReference type="ChEBI" id="CHEBI:57498"/>
    </ligand>
</feature>